<dbReference type="PRINTS" id="PR00738">
    <property type="entry name" value="GLHYDRLASE20"/>
</dbReference>
<accession>A0A7Y0Q6S3</accession>
<reference evidence="11 12" key="1">
    <citation type="submission" date="2020-04" db="EMBL/GenBank/DDBJ databases">
        <title>Thalassotalea sp. M1531, isolated from the surface of marine red alga.</title>
        <authorList>
            <person name="Pang L."/>
            <person name="Lu D.-C."/>
        </authorList>
    </citation>
    <scope>NUCLEOTIDE SEQUENCE [LARGE SCALE GENOMIC DNA]</scope>
    <source>
        <strain evidence="11 12">M1531</strain>
    </source>
</reference>
<evidence type="ECO:0000256" key="8">
    <source>
        <dbReference type="PIRSR" id="PIRSR625705-1"/>
    </source>
</evidence>
<evidence type="ECO:0000256" key="2">
    <source>
        <dbReference type="ARBA" id="ARBA00006285"/>
    </source>
</evidence>
<evidence type="ECO:0000256" key="9">
    <source>
        <dbReference type="SAM" id="SignalP"/>
    </source>
</evidence>
<dbReference type="AlphaFoldDB" id="A0A7Y0Q6S3"/>
<keyword evidence="4 11" id="KW-0378">Hydrolase</keyword>
<evidence type="ECO:0000313" key="12">
    <source>
        <dbReference type="Proteomes" id="UP000568664"/>
    </source>
</evidence>
<keyword evidence="9" id="KW-0732">Signal</keyword>
<keyword evidence="12" id="KW-1185">Reference proteome</keyword>
<evidence type="ECO:0000313" key="11">
    <source>
        <dbReference type="EMBL" id="NMP30275.1"/>
    </source>
</evidence>
<dbReference type="Pfam" id="PF00728">
    <property type="entry name" value="Glyco_hydro_20"/>
    <property type="match status" value="1"/>
</dbReference>
<dbReference type="InterPro" id="IPR004866">
    <property type="entry name" value="CHB/HEX_N_dom"/>
</dbReference>
<evidence type="ECO:0000256" key="5">
    <source>
        <dbReference type="ARBA" id="ARBA00023295"/>
    </source>
</evidence>
<dbReference type="GO" id="GO:0004563">
    <property type="term" value="F:beta-N-acetylhexosaminidase activity"/>
    <property type="evidence" value="ECO:0007669"/>
    <property type="project" value="UniProtKB-EC"/>
</dbReference>
<protein>
    <recommendedName>
        <fullName evidence="3">beta-N-acetylhexosaminidase</fullName>
        <ecNumber evidence="3">3.2.1.52</ecNumber>
    </recommendedName>
    <alternativeName>
        <fullName evidence="6">Beta-N-acetylhexosaminidase</fullName>
    </alternativeName>
    <alternativeName>
        <fullName evidence="7">N-acetyl-beta-glucosaminidase</fullName>
    </alternativeName>
</protein>
<feature type="chain" id="PRO_5031199235" description="beta-N-acetylhexosaminidase" evidence="9">
    <location>
        <begin position="23"/>
        <end position="899"/>
    </location>
</feature>
<name>A0A7Y0Q6S3_9GAMM</name>
<evidence type="ECO:0000256" key="6">
    <source>
        <dbReference type="ARBA" id="ARBA00030512"/>
    </source>
</evidence>
<organism evidence="11 12">
    <name type="scientific">Thalassotalea algicola</name>
    <dbReference type="NCBI Taxonomy" id="2716224"/>
    <lineage>
        <taxon>Bacteria</taxon>
        <taxon>Pseudomonadati</taxon>
        <taxon>Pseudomonadota</taxon>
        <taxon>Gammaproteobacteria</taxon>
        <taxon>Alteromonadales</taxon>
        <taxon>Colwelliaceae</taxon>
        <taxon>Thalassotalea</taxon>
    </lineage>
</organism>
<dbReference type="PROSITE" id="PS51257">
    <property type="entry name" value="PROKAR_LIPOPROTEIN"/>
    <property type="match status" value="1"/>
</dbReference>
<dbReference type="InterPro" id="IPR004867">
    <property type="entry name" value="CHB_C_dom"/>
</dbReference>
<dbReference type="SMART" id="SM01081">
    <property type="entry name" value="CHB_HEX"/>
    <property type="match status" value="1"/>
</dbReference>
<dbReference type="SUPFAM" id="SSF51445">
    <property type="entry name" value="(Trans)glycosidases"/>
    <property type="match status" value="1"/>
</dbReference>
<comment type="similarity">
    <text evidence="2">Belongs to the glycosyl hydrolase 20 family.</text>
</comment>
<feature type="active site" description="Proton donor" evidence="8">
    <location>
        <position position="558"/>
    </location>
</feature>
<dbReference type="Proteomes" id="UP000568664">
    <property type="component" value="Unassembled WGS sequence"/>
</dbReference>
<evidence type="ECO:0000256" key="4">
    <source>
        <dbReference type="ARBA" id="ARBA00022801"/>
    </source>
</evidence>
<keyword evidence="5" id="KW-0326">Glycosidase</keyword>
<dbReference type="InterPro" id="IPR013783">
    <property type="entry name" value="Ig-like_fold"/>
</dbReference>
<dbReference type="GO" id="GO:0030247">
    <property type="term" value="F:polysaccharide binding"/>
    <property type="evidence" value="ECO:0007669"/>
    <property type="project" value="InterPro"/>
</dbReference>
<evidence type="ECO:0000256" key="7">
    <source>
        <dbReference type="ARBA" id="ARBA00033000"/>
    </source>
</evidence>
<dbReference type="InterPro" id="IPR008965">
    <property type="entry name" value="CBM2/CBM3_carb-bd_dom_sf"/>
</dbReference>
<evidence type="ECO:0000256" key="3">
    <source>
        <dbReference type="ARBA" id="ARBA00012663"/>
    </source>
</evidence>
<comment type="catalytic activity">
    <reaction evidence="1">
        <text>Hydrolysis of terminal non-reducing N-acetyl-D-hexosamine residues in N-acetyl-beta-D-hexosaminides.</text>
        <dbReference type="EC" id="3.2.1.52"/>
    </reaction>
</comment>
<dbReference type="SUPFAM" id="SSF55545">
    <property type="entry name" value="beta-N-acetylhexosaminidase-like domain"/>
    <property type="match status" value="1"/>
</dbReference>
<dbReference type="PANTHER" id="PTHR22600">
    <property type="entry name" value="BETA-HEXOSAMINIDASE"/>
    <property type="match status" value="1"/>
</dbReference>
<gene>
    <name evidence="11" type="ORF">HII17_01770</name>
</gene>
<dbReference type="RefSeq" id="WP_169073599.1">
    <property type="nucleotide sequence ID" value="NZ_JABBXH010000001.1"/>
</dbReference>
<dbReference type="InterPro" id="IPR012291">
    <property type="entry name" value="CBM2_carb-bd_dom_sf"/>
</dbReference>
<dbReference type="GO" id="GO:0030203">
    <property type="term" value="P:glycosaminoglycan metabolic process"/>
    <property type="evidence" value="ECO:0007669"/>
    <property type="project" value="TreeGrafter"/>
</dbReference>
<dbReference type="EC" id="3.2.1.52" evidence="3"/>
<dbReference type="CDD" id="cd02847">
    <property type="entry name" value="E_set_Chitobiase_C"/>
    <property type="match status" value="1"/>
</dbReference>
<comment type="caution">
    <text evidence="11">The sequence shown here is derived from an EMBL/GenBank/DDBJ whole genome shotgun (WGS) entry which is preliminary data.</text>
</comment>
<proteinExistence type="inferred from homology"/>
<dbReference type="InterPro" id="IPR025705">
    <property type="entry name" value="Beta_hexosaminidase_sua/sub"/>
</dbReference>
<evidence type="ECO:0000259" key="10">
    <source>
        <dbReference type="SMART" id="SM01081"/>
    </source>
</evidence>
<sequence length="899" mass="100748">MKRLIVTTAVISALILSGCEQAQQAGESNETQAQHQTSQALPMITQSSLDQIAQSLKVNYQLVTNIPTDKCDKEKADGACFEVLLSLTANTEIKSKDWSIYFSQISPIQSYESDSFSVKHINGDLHRISLKDDFAGFEKGETKTLLFRANFWSLSETDALPNYIVAADNLTAKVIESTKTVINPDTGLEVLPYVSPYTDEVKQFKRTHSDKTQWLTTERLFERNQAVTKHRADIENVIIPTPMQLTSQAGTLDITQGLALNWHNVALTDVDAAIQRLASLGVVLNPKGVPLNLRITPDEDAKIGSYQLQVASEGISVVGVDANGVFNGLQSLAGLKTIGSNHLPLVEVNDEPHYAFRGILVDVSRNFHNKAFILKLLDQMAAYKMNKLHLHLGDDEGWRLEIPSLPELTDIGSKRCFDPSEQTCLLPQLGAGTDSNSGVNGFYSVADYQEILVEAKRRYIQVIPSLDMPGHSRAAVKSMAARYNKFMAKEQPEKAEKFLLHDPEDKTVYSSVQYYNDNTINVCLESSYHFIETVMKDVKAIHSEVNHPLTRYHIGADETAGAWVESPACKAFLAKHNAQIAGPKELGAYFVERVSNMLADLGIEAAAWIDGLEHTNPNNMPAVIQANAWHPLAWGGHQSAHKLANYNWQMVVSSPDVTYFDFPYEADPKEHGYYWASRQINTRKMFNFMPDNLPVHAEFWLDRADNAYIADDTVKTDESGKIISAPMNKGVKFLGLQGQLWSENTRTEATAEYKIFPRLIALAERAWHSANWAVPYNYEGFKYSQDTNTFTDEKRKLRDTAWFDFAHTIGKKELPKLELGNINYRLPTVGAKIINGLLHANIAFPGITIEYRLLEGEWQKYTGPVKVDSQVSVRSVSHQLDRYGRELVIENIEQTKLNN</sequence>
<dbReference type="Pfam" id="PF02838">
    <property type="entry name" value="Glyco_hydro_20b"/>
    <property type="match status" value="1"/>
</dbReference>
<dbReference type="GO" id="GO:0016020">
    <property type="term" value="C:membrane"/>
    <property type="evidence" value="ECO:0007669"/>
    <property type="project" value="TreeGrafter"/>
</dbReference>
<dbReference type="EMBL" id="JABBXH010000001">
    <property type="protein sequence ID" value="NMP30275.1"/>
    <property type="molecule type" value="Genomic_DNA"/>
</dbReference>
<dbReference type="InterPro" id="IPR014756">
    <property type="entry name" value="Ig_E-set"/>
</dbReference>
<dbReference type="Gene3D" id="2.60.40.10">
    <property type="entry name" value="Immunoglobulins"/>
    <property type="match status" value="1"/>
</dbReference>
<dbReference type="InterPro" id="IPR017853">
    <property type="entry name" value="GH"/>
</dbReference>
<evidence type="ECO:0000256" key="1">
    <source>
        <dbReference type="ARBA" id="ARBA00001231"/>
    </source>
</evidence>
<dbReference type="SUPFAM" id="SSF49384">
    <property type="entry name" value="Carbohydrate-binding domain"/>
    <property type="match status" value="1"/>
</dbReference>
<dbReference type="GO" id="GO:0005975">
    <property type="term" value="P:carbohydrate metabolic process"/>
    <property type="evidence" value="ECO:0007669"/>
    <property type="project" value="InterPro"/>
</dbReference>
<dbReference type="Gene3D" id="2.60.40.290">
    <property type="match status" value="1"/>
</dbReference>
<dbReference type="Gene3D" id="3.30.379.10">
    <property type="entry name" value="Chitobiase/beta-hexosaminidase domain 2-like"/>
    <property type="match status" value="1"/>
</dbReference>
<dbReference type="InterPro" id="IPR015883">
    <property type="entry name" value="Glyco_hydro_20_cat"/>
</dbReference>
<dbReference type="Pfam" id="PF03174">
    <property type="entry name" value="CHB_HEX_C"/>
    <property type="match status" value="1"/>
</dbReference>
<feature type="domain" description="Chitobiase/beta-hexosaminidases N-terminal" evidence="10">
    <location>
        <begin position="54"/>
        <end position="219"/>
    </location>
</feature>
<feature type="signal peptide" evidence="9">
    <location>
        <begin position="1"/>
        <end position="22"/>
    </location>
</feature>
<dbReference type="PANTHER" id="PTHR22600:SF57">
    <property type="entry name" value="BETA-N-ACETYLHEXOSAMINIDASE"/>
    <property type="match status" value="1"/>
</dbReference>
<dbReference type="InterPro" id="IPR029018">
    <property type="entry name" value="Hex-like_dom2"/>
</dbReference>
<dbReference type="Gene3D" id="3.20.20.80">
    <property type="entry name" value="Glycosidases"/>
    <property type="match status" value="1"/>
</dbReference>
<dbReference type="SUPFAM" id="SSF81296">
    <property type="entry name" value="E set domains"/>
    <property type="match status" value="1"/>
</dbReference>
<dbReference type="Pfam" id="PF03173">
    <property type="entry name" value="CHB_HEX"/>
    <property type="match status" value="1"/>
</dbReference>
<dbReference type="InterPro" id="IPR015882">
    <property type="entry name" value="HEX_bac_N"/>
</dbReference>